<comment type="caution">
    <text evidence="2">The sequence shown here is derived from an EMBL/GenBank/DDBJ whole genome shotgun (WGS) entry which is preliminary data.</text>
</comment>
<dbReference type="PANTHER" id="PTHR24015:SF548">
    <property type="entry name" value="OS08G0340900 PROTEIN"/>
    <property type="match status" value="1"/>
</dbReference>
<dbReference type="InterPro" id="IPR011990">
    <property type="entry name" value="TPR-like_helical_dom_sf"/>
</dbReference>
<keyword evidence="1" id="KW-0677">Repeat</keyword>
<dbReference type="GO" id="GO:0009451">
    <property type="term" value="P:RNA modification"/>
    <property type="evidence" value="ECO:0007669"/>
    <property type="project" value="InterPro"/>
</dbReference>
<dbReference type="EMBL" id="QEFC01003079">
    <property type="protein sequence ID" value="KAE9450215.1"/>
    <property type="molecule type" value="Genomic_DNA"/>
</dbReference>
<gene>
    <name evidence="2" type="ORF">C3L33_17872</name>
</gene>
<dbReference type="PANTHER" id="PTHR24015">
    <property type="entry name" value="OS07G0578800 PROTEIN-RELATED"/>
    <property type="match status" value="1"/>
</dbReference>
<evidence type="ECO:0000313" key="3">
    <source>
        <dbReference type="Proteomes" id="UP000428333"/>
    </source>
</evidence>
<sequence length="230" mass="25026">MIQSLVIRNGLIFKIEVSNAFISAFSKHGYMKQAYEVFSDMSPRNLISWNTVIYGFQLNGFAVKGLEQFSLLLLSRLRPNVYTLSIVLSICASVSSLRHGKQVHGYIVKQGLFSEALLANALISMYAKKCLVKEIAKPAKDSVTEVVRSGDLVSYCAEEGGAVVCLHMVHCFHLAGFPKGLIRCITGKGSEMVISSQCIRGFTGGDTGVAISKKAGLCLQSSQETSTKLF</sequence>
<evidence type="ECO:0000313" key="2">
    <source>
        <dbReference type="EMBL" id="KAE9450215.1"/>
    </source>
</evidence>
<proteinExistence type="predicted"/>
<dbReference type="InterPro" id="IPR046960">
    <property type="entry name" value="PPR_At4g14850-like_plant"/>
</dbReference>
<dbReference type="Proteomes" id="UP000428333">
    <property type="component" value="Linkage Group LG11"/>
</dbReference>
<reference evidence="2 3" key="1">
    <citation type="journal article" date="2019" name="Genome Biol. Evol.">
        <title>The Rhododendron genome and chromosomal organization provide insight into shared whole-genome duplications across the heath family (Ericaceae).</title>
        <authorList>
            <person name="Soza V.L."/>
            <person name="Lindsley D."/>
            <person name="Waalkes A."/>
            <person name="Ramage E."/>
            <person name="Patwardhan R.P."/>
            <person name="Burton J.N."/>
            <person name="Adey A."/>
            <person name="Kumar A."/>
            <person name="Qiu R."/>
            <person name="Shendure J."/>
            <person name="Hall B."/>
        </authorList>
    </citation>
    <scope>NUCLEOTIDE SEQUENCE [LARGE SCALE GENOMIC DNA]</scope>
    <source>
        <strain evidence="2">RSF 1966-606</strain>
    </source>
</reference>
<accession>A0A6A4KXD3</accession>
<evidence type="ECO:0008006" key="4">
    <source>
        <dbReference type="Google" id="ProtNLM"/>
    </source>
</evidence>
<dbReference type="InterPro" id="IPR002885">
    <property type="entry name" value="PPR_rpt"/>
</dbReference>
<dbReference type="GO" id="GO:0003723">
    <property type="term" value="F:RNA binding"/>
    <property type="evidence" value="ECO:0007669"/>
    <property type="project" value="InterPro"/>
</dbReference>
<name>A0A6A4KXD3_9ERIC</name>
<keyword evidence="3" id="KW-1185">Reference proteome</keyword>
<feature type="non-terminal residue" evidence="2">
    <location>
        <position position="1"/>
    </location>
</feature>
<dbReference type="OrthoDB" id="1738232at2759"/>
<protein>
    <recommendedName>
        <fullName evidence="4">Pentatricopeptide repeat-containing protein</fullName>
    </recommendedName>
</protein>
<organism evidence="2 3">
    <name type="scientific">Rhododendron williamsianum</name>
    <dbReference type="NCBI Taxonomy" id="262921"/>
    <lineage>
        <taxon>Eukaryota</taxon>
        <taxon>Viridiplantae</taxon>
        <taxon>Streptophyta</taxon>
        <taxon>Embryophyta</taxon>
        <taxon>Tracheophyta</taxon>
        <taxon>Spermatophyta</taxon>
        <taxon>Magnoliopsida</taxon>
        <taxon>eudicotyledons</taxon>
        <taxon>Gunneridae</taxon>
        <taxon>Pentapetalae</taxon>
        <taxon>asterids</taxon>
        <taxon>Ericales</taxon>
        <taxon>Ericaceae</taxon>
        <taxon>Ericoideae</taxon>
        <taxon>Rhodoreae</taxon>
        <taxon>Rhododendron</taxon>
    </lineage>
</organism>
<dbReference type="AlphaFoldDB" id="A0A6A4KXD3"/>
<evidence type="ECO:0000256" key="1">
    <source>
        <dbReference type="ARBA" id="ARBA00022737"/>
    </source>
</evidence>
<dbReference type="Pfam" id="PF01535">
    <property type="entry name" value="PPR"/>
    <property type="match status" value="1"/>
</dbReference>
<dbReference type="Gene3D" id="1.25.40.10">
    <property type="entry name" value="Tetratricopeptide repeat domain"/>
    <property type="match status" value="1"/>
</dbReference>